<sequence length="62" mass="6606">MNRIDGGGTRHTERSPETSCRPRPPRYLAWRVTGRAARAAAQVAARAAGAADMTRAGAGEDR</sequence>
<comment type="caution">
    <text evidence="2">The sequence shown here is derived from an EMBL/GenBank/DDBJ whole genome shotgun (WGS) entry which is preliminary data.</text>
</comment>
<evidence type="ECO:0000313" key="3">
    <source>
        <dbReference type="Proteomes" id="UP001501532"/>
    </source>
</evidence>
<dbReference type="EMBL" id="BAAAUF010000004">
    <property type="protein sequence ID" value="GAA3027454.1"/>
    <property type="molecule type" value="Genomic_DNA"/>
</dbReference>
<accession>A0ABP6L216</accession>
<feature type="region of interest" description="Disordered" evidence="1">
    <location>
        <begin position="1"/>
        <end position="26"/>
    </location>
</feature>
<evidence type="ECO:0000313" key="2">
    <source>
        <dbReference type="EMBL" id="GAA3027454.1"/>
    </source>
</evidence>
<dbReference type="Proteomes" id="UP001501532">
    <property type="component" value="Unassembled WGS sequence"/>
</dbReference>
<reference evidence="3" key="1">
    <citation type="journal article" date="2019" name="Int. J. Syst. Evol. Microbiol.">
        <title>The Global Catalogue of Microorganisms (GCM) 10K type strain sequencing project: providing services to taxonomists for standard genome sequencing and annotation.</title>
        <authorList>
            <consortium name="The Broad Institute Genomics Platform"/>
            <consortium name="The Broad Institute Genome Sequencing Center for Infectious Disease"/>
            <person name="Wu L."/>
            <person name="Ma J."/>
        </authorList>
    </citation>
    <scope>NUCLEOTIDE SEQUENCE [LARGE SCALE GENOMIC DNA]</scope>
    <source>
        <strain evidence="3">JCM 9091</strain>
    </source>
</reference>
<evidence type="ECO:0000256" key="1">
    <source>
        <dbReference type="SAM" id="MobiDB-lite"/>
    </source>
</evidence>
<protein>
    <submittedName>
        <fullName evidence="2">Uncharacterized protein</fullName>
    </submittedName>
</protein>
<name>A0ABP6L216_9ACTN</name>
<gene>
    <name evidence="2" type="ORF">GCM10010448_06870</name>
</gene>
<proteinExistence type="predicted"/>
<organism evidence="2 3">
    <name type="scientific">Streptomyces glomeratus</name>
    <dbReference type="NCBI Taxonomy" id="284452"/>
    <lineage>
        <taxon>Bacteria</taxon>
        <taxon>Bacillati</taxon>
        <taxon>Actinomycetota</taxon>
        <taxon>Actinomycetes</taxon>
        <taxon>Kitasatosporales</taxon>
        <taxon>Streptomycetaceae</taxon>
        <taxon>Streptomyces</taxon>
    </lineage>
</organism>
<keyword evidence="3" id="KW-1185">Reference proteome</keyword>